<accession>A0ABU5E8W0</accession>
<dbReference type="RefSeq" id="WP_320507231.1">
    <property type="nucleotide sequence ID" value="NZ_JAXCLW010000001.1"/>
</dbReference>
<reference evidence="2 3" key="1">
    <citation type="journal article" date="2016" name="Antonie Van Leeuwenhoek">
        <title>Dongia soli sp. nov., isolated from soil from Dokdo, Korea.</title>
        <authorList>
            <person name="Kim D.U."/>
            <person name="Lee H."/>
            <person name="Kim H."/>
            <person name="Kim S.G."/>
            <person name="Ka J.O."/>
        </authorList>
    </citation>
    <scope>NUCLEOTIDE SEQUENCE [LARGE SCALE GENOMIC DNA]</scope>
    <source>
        <strain evidence="2 3">D78</strain>
    </source>
</reference>
<comment type="caution">
    <text evidence="2">The sequence shown here is derived from an EMBL/GenBank/DDBJ whole genome shotgun (WGS) entry which is preliminary data.</text>
</comment>
<name>A0ABU5E8W0_9PROT</name>
<dbReference type="Proteomes" id="UP001279642">
    <property type="component" value="Unassembled WGS sequence"/>
</dbReference>
<protein>
    <submittedName>
        <fullName evidence="2">FecR family protein</fullName>
    </submittedName>
</protein>
<evidence type="ECO:0000313" key="3">
    <source>
        <dbReference type="Proteomes" id="UP001279642"/>
    </source>
</evidence>
<keyword evidence="3" id="KW-1185">Reference proteome</keyword>
<organism evidence="2 3">
    <name type="scientific">Dongia soli</name>
    <dbReference type="NCBI Taxonomy" id="600628"/>
    <lineage>
        <taxon>Bacteria</taxon>
        <taxon>Pseudomonadati</taxon>
        <taxon>Pseudomonadota</taxon>
        <taxon>Alphaproteobacteria</taxon>
        <taxon>Rhodospirillales</taxon>
        <taxon>Dongiaceae</taxon>
        <taxon>Dongia</taxon>
    </lineage>
</organism>
<dbReference type="Pfam" id="PF04773">
    <property type="entry name" value="FecR"/>
    <property type="match status" value="1"/>
</dbReference>
<dbReference type="InterPro" id="IPR006860">
    <property type="entry name" value="FecR"/>
</dbReference>
<gene>
    <name evidence="2" type="ORF">SMD27_05070</name>
</gene>
<dbReference type="EMBL" id="JAXCLW010000001">
    <property type="protein sequence ID" value="MDY0882204.1"/>
    <property type="molecule type" value="Genomic_DNA"/>
</dbReference>
<feature type="domain" description="FecR protein" evidence="1">
    <location>
        <begin position="88"/>
        <end position="186"/>
    </location>
</feature>
<proteinExistence type="predicted"/>
<evidence type="ECO:0000259" key="1">
    <source>
        <dbReference type="Pfam" id="PF04773"/>
    </source>
</evidence>
<sequence length="231" mass="24804">MILPFADRFSSDRALLMTRRGFARGLIGTAALTTSLSMSFAFTAGTADAATDRTALGSVKQMRQLAGASFEKETRLLHPDDKVFQSDLLWTRDGGQLLVAMFDGSSLSLGENAEVRLDDSLASNPVSGFLRILGGAFRFNSGKAEKPAESPKIHTPFAILSLRGTDVFGGRFEKSYDIFVFSGEVEVRNDAGAVILTSGYGTSLTASNVPPTRPKIWGDAKIKRARAMVGD</sequence>
<evidence type="ECO:0000313" key="2">
    <source>
        <dbReference type="EMBL" id="MDY0882204.1"/>
    </source>
</evidence>